<evidence type="ECO:0000313" key="2">
    <source>
        <dbReference type="Proteomes" id="UP000886501"/>
    </source>
</evidence>
<reference evidence="1" key="1">
    <citation type="submission" date="2019-10" db="EMBL/GenBank/DDBJ databases">
        <authorList>
            <consortium name="DOE Joint Genome Institute"/>
            <person name="Kuo A."/>
            <person name="Miyauchi S."/>
            <person name="Kiss E."/>
            <person name="Drula E."/>
            <person name="Kohler A."/>
            <person name="Sanchez-Garcia M."/>
            <person name="Andreopoulos B."/>
            <person name="Barry K.W."/>
            <person name="Bonito G."/>
            <person name="Buee M."/>
            <person name="Carver A."/>
            <person name="Chen C."/>
            <person name="Cichocki N."/>
            <person name="Clum A."/>
            <person name="Culley D."/>
            <person name="Crous P.W."/>
            <person name="Fauchery L."/>
            <person name="Girlanda M."/>
            <person name="Hayes R."/>
            <person name="Keri Z."/>
            <person name="Labutti K."/>
            <person name="Lipzen A."/>
            <person name="Lombard V."/>
            <person name="Magnuson J."/>
            <person name="Maillard F."/>
            <person name="Morin E."/>
            <person name="Murat C."/>
            <person name="Nolan M."/>
            <person name="Ohm R."/>
            <person name="Pangilinan J."/>
            <person name="Pereira M."/>
            <person name="Perotto S."/>
            <person name="Peter M."/>
            <person name="Riley R."/>
            <person name="Sitrit Y."/>
            <person name="Stielow B."/>
            <person name="Szollosi G."/>
            <person name="Zifcakova L."/>
            <person name="Stursova M."/>
            <person name="Spatafora J.W."/>
            <person name="Tedersoo L."/>
            <person name="Vaario L.-M."/>
            <person name="Yamada A."/>
            <person name="Yan M."/>
            <person name="Wang P."/>
            <person name="Xu J."/>
            <person name="Bruns T."/>
            <person name="Baldrian P."/>
            <person name="Vilgalys R."/>
            <person name="Henrissat B."/>
            <person name="Grigoriev I.V."/>
            <person name="Hibbett D."/>
            <person name="Nagy L.G."/>
            <person name="Martin F.M."/>
        </authorList>
    </citation>
    <scope>NUCLEOTIDE SEQUENCE</scope>
    <source>
        <strain evidence="1">P2</strain>
    </source>
</reference>
<protein>
    <submittedName>
        <fullName evidence="1">Uncharacterized protein</fullName>
    </submittedName>
</protein>
<organism evidence="1 2">
    <name type="scientific">Thelephora ganbajun</name>
    <name type="common">Ganba fungus</name>
    <dbReference type="NCBI Taxonomy" id="370292"/>
    <lineage>
        <taxon>Eukaryota</taxon>
        <taxon>Fungi</taxon>
        <taxon>Dikarya</taxon>
        <taxon>Basidiomycota</taxon>
        <taxon>Agaricomycotina</taxon>
        <taxon>Agaricomycetes</taxon>
        <taxon>Thelephorales</taxon>
        <taxon>Thelephoraceae</taxon>
        <taxon>Thelephora</taxon>
    </lineage>
</organism>
<comment type="caution">
    <text evidence="1">The sequence shown here is derived from an EMBL/GenBank/DDBJ whole genome shotgun (WGS) entry which is preliminary data.</text>
</comment>
<name>A0ACB6ZUD5_THEGA</name>
<evidence type="ECO:0000313" key="1">
    <source>
        <dbReference type="EMBL" id="KAF9653217.1"/>
    </source>
</evidence>
<dbReference type="EMBL" id="MU117965">
    <property type="protein sequence ID" value="KAF9653217.1"/>
    <property type="molecule type" value="Genomic_DNA"/>
</dbReference>
<dbReference type="Proteomes" id="UP000886501">
    <property type="component" value="Unassembled WGS sequence"/>
</dbReference>
<reference evidence="1" key="2">
    <citation type="journal article" date="2020" name="Nat. Commun.">
        <title>Large-scale genome sequencing of mycorrhizal fungi provides insights into the early evolution of symbiotic traits.</title>
        <authorList>
            <person name="Miyauchi S."/>
            <person name="Kiss E."/>
            <person name="Kuo A."/>
            <person name="Drula E."/>
            <person name="Kohler A."/>
            <person name="Sanchez-Garcia M."/>
            <person name="Morin E."/>
            <person name="Andreopoulos B."/>
            <person name="Barry K.W."/>
            <person name="Bonito G."/>
            <person name="Buee M."/>
            <person name="Carver A."/>
            <person name="Chen C."/>
            <person name="Cichocki N."/>
            <person name="Clum A."/>
            <person name="Culley D."/>
            <person name="Crous P.W."/>
            <person name="Fauchery L."/>
            <person name="Girlanda M."/>
            <person name="Hayes R.D."/>
            <person name="Keri Z."/>
            <person name="LaButti K."/>
            <person name="Lipzen A."/>
            <person name="Lombard V."/>
            <person name="Magnuson J."/>
            <person name="Maillard F."/>
            <person name="Murat C."/>
            <person name="Nolan M."/>
            <person name="Ohm R.A."/>
            <person name="Pangilinan J."/>
            <person name="Pereira M.F."/>
            <person name="Perotto S."/>
            <person name="Peter M."/>
            <person name="Pfister S."/>
            <person name="Riley R."/>
            <person name="Sitrit Y."/>
            <person name="Stielow J.B."/>
            <person name="Szollosi G."/>
            <person name="Zifcakova L."/>
            <person name="Stursova M."/>
            <person name="Spatafora J.W."/>
            <person name="Tedersoo L."/>
            <person name="Vaario L.M."/>
            <person name="Yamada A."/>
            <person name="Yan M."/>
            <person name="Wang P."/>
            <person name="Xu J."/>
            <person name="Bruns T."/>
            <person name="Baldrian P."/>
            <person name="Vilgalys R."/>
            <person name="Dunand C."/>
            <person name="Henrissat B."/>
            <person name="Grigoriev I.V."/>
            <person name="Hibbett D."/>
            <person name="Nagy L.G."/>
            <person name="Martin F.M."/>
        </authorList>
    </citation>
    <scope>NUCLEOTIDE SEQUENCE</scope>
    <source>
        <strain evidence="1">P2</strain>
    </source>
</reference>
<keyword evidence="2" id="KW-1185">Reference proteome</keyword>
<proteinExistence type="predicted"/>
<gene>
    <name evidence="1" type="ORF">BDM02DRAFT_2164695</name>
</gene>
<sequence length="1514" mass="165014">MDAAARRRTYDIPKSESVGLAEWTSRIKALQRQVDEDEEAETRRLEEEIMASRISRMRRSTLQPRPLSHDPSVSKLPRVASPASDIDHPQSAEDKQRDREVTMRKLMGQRSPVTPDFPHSKAPSDNPSPVPPKPSNSTNKPRQEPISLAAFMGSRETGPRMNKHAPQQDAHDPTLFKQRRSITSPHPVFGKNGVAMLGLVPRSPGPQSRTSPRLADVEVTSPIQSTPPLNLRERKVNAPAVARRYVEKIEPESSAKPSPSPRLRDIREHIRERTMSTPSGPGPGLQRFTSPSKPSPSSLEPTFASKRLSPLPQAHNNLSTPSTTNLHRHSYTPRPLNSEVKPDLPRKRFPSIPQPGRTETDLPAGSKSPNLRQSPSPSLTSTPPSRPATTINTSTLARPAEPKPNPSPRGPKVPSYNRSPAFSDRTPPKGVTPSLSRLQGRGFVQNMIKASAELESSTSTSPLPTPERVHSEPQRKTSVLDRWAGAGPVVSTPAISSTPVSMRKAKTLDSINVTTSGSPGISQPSLSPKPIPKRKSQTFEKGPDATPPLSKSPSKGILVTPKKKEKPVSVTPTISNGNIPGVGSSNTLVSYVKPTKTGDSEPPSPVRSKTPTVDDGVDELGIRKRKGSGKLKEKSVSFAASPPRSKPRSVMDVLPSPGKPLSHPTKDRAKKPKRVKITTAIVKHDKQPNPVSRTEMPSNVVNPGPLKSSDVPSRPALPTLPLPKHSPTSQNLPKPSPTTLPPPSSSGLQHRHPVPPSKPRSPSPQPPAPPSGQIPLPKEHSPFSTQPKIVDGWANGPTIGVEPILDGKGHPPPPSTSPLPAPTRCTFGQIPLPGLSKTRTPPPRGNDKPEDRAPSSPVSPSPVPSPPVSAKEPPQERPQERNSGERKPSAEKPQPRRPPVPHKPSRIPSTGNRATVMDVVQVWSQHEKQGSQDVTSPRPTSPNNPLETHPVQPAETQAKFDHQRELEKEKERERERQEQQEPPKVDAKAAISGRGIQTSTPGSSTVEAPKESEKEKDASLKLLDLLSPTEKGKSSWEKYSEFIMPALEEEWTPVPSPVPTLNNLSAVAGETKEELVATSILEPKVDYLPIDLLSTTLDPEKKTIEVAPADLVTFDFSDYAVPKIDIRSLLKSIPKPAPADPGVATVSIDVLSIVGSSSSAIDSGTNVFYDTEILAIIQREKVKSSGLVDTKVWGWIGKDAKVGPKEEKTLADLAKRYRTKLVPVKQRHEPTDMVTVLGGTLAIRQGTRSHWSSENTTMHLVRSTNGVTFIDEQYLSVQNLCSGFSYCLSILQMFYVWNGRGARPEEKKTAFDYATSLCGDADSVIVLDEGVNDEDEMFWAVLDDGDREYAKASHWVWRASVNSDDPQLWKISASPNQQFMHIPVTISPLLKDGVFVLDTVWEVFVLVGTEARGKREDIWLALATAKALVASVGPSRPFVPPIHVLVFPSQIPQDLRLAVRGFCFDLQDGYAVVEHMNILPASQALDHLNTSKWHKVVFGDRTLLPLGLSPNDLN</sequence>
<accession>A0ACB6ZUD5</accession>